<proteinExistence type="predicted"/>
<sequence>MQLPKIQINQGNAQIGMTTTRGELYIQQPHAELNLHQEPAKIFLSTEKPQLEIDSRKAWSALARANFDEITDRIAQNALRTSMEYIGEIAQDGDRMMAIQNHVNAFAEIARNHVFKERQMDLLGEASYDNVDVQFTPGTIKTEVQPGKAEAHPEIHKPVVDYYPGRVNPYLIQKNYIFFSSTGENLDAYI</sequence>
<dbReference type="RefSeq" id="WP_167055163.1">
    <property type="nucleotide sequence ID" value="NZ_JAAOZR010000009.1"/>
</dbReference>
<gene>
    <name evidence="1" type="ORF">J2Z65_005045</name>
</gene>
<dbReference type="Pfam" id="PF20074">
    <property type="entry name" value="DUF6470"/>
    <property type="match status" value="1"/>
</dbReference>
<name>A0ABS4I4F9_9BACL</name>
<dbReference type="InterPro" id="IPR045527">
    <property type="entry name" value="DUF6470"/>
</dbReference>
<keyword evidence="2" id="KW-1185">Reference proteome</keyword>
<comment type="caution">
    <text evidence="1">The sequence shown here is derived from an EMBL/GenBank/DDBJ whole genome shotgun (WGS) entry which is preliminary data.</text>
</comment>
<protein>
    <submittedName>
        <fullName evidence="1">Archaellin</fullName>
    </submittedName>
</protein>
<organism evidence="1 2">
    <name type="scientific">Paenibacillus aceris</name>
    <dbReference type="NCBI Taxonomy" id="869555"/>
    <lineage>
        <taxon>Bacteria</taxon>
        <taxon>Bacillati</taxon>
        <taxon>Bacillota</taxon>
        <taxon>Bacilli</taxon>
        <taxon>Bacillales</taxon>
        <taxon>Paenibacillaceae</taxon>
        <taxon>Paenibacillus</taxon>
    </lineage>
</organism>
<reference evidence="1 2" key="1">
    <citation type="submission" date="2021-03" db="EMBL/GenBank/DDBJ databases">
        <title>Genomic Encyclopedia of Type Strains, Phase IV (KMG-IV): sequencing the most valuable type-strain genomes for metagenomic binning, comparative biology and taxonomic classification.</title>
        <authorList>
            <person name="Goeker M."/>
        </authorList>
    </citation>
    <scope>NUCLEOTIDE SEQUENCE [LARGE SCALE GENOMIC DNA]</scope>
    <source>
        <strain evidence="1 2">DSM 24950</strain>
    </source>
</reference>
<evidence type="ECO:0000313" key="1">
    <source>
        <dbReference type="EMBL" id="MBP1965800.1"/>
    </source>
</evidence>
<evidence type="ECO:0000313" key="2">
    <source>
        <dbReference type="Proteomes" id="UP001519344"/>
    </source>
</evidence>
<dbReference type="Proteomes" id="UP001519344">
    <property type="component" value="Unassembled WGS sequence"/>
</dbReference>
<dbReference type="EMBL" id="JAGGKV010000016">
    <property type="protein sequence ID" value="MBP1965800.1"/>
    <property type="molecule type" value="Genomic_DNA"/>
</dbReference>
<accession>A0ABS4I4F9</accession>